<feature type="transmembrane region" description="Helical" evidence="6">
    <location>
        <begin position="339"/>
        <end position="356"/>
    </location>
</feature>
<evidence type="ECO:0000256" key="3">
    <source>
        <dbReference type="ARBA" id="ARBA00022692"/>
    </source>
</evidence>
<evidence type="ECO:0000256" key="5">
    <source>
        <dbReference type="ARBA" id="ARBA00023136"/>
    </source>
</evidence>
<dbReference type="GeneID" id="97985879"/>
<dbReference type="AlphaFoldDB" id="A0A3E3IAF8"/>
<keyword evidence="9" id="KW-1185">Reference proteome</keyword>
<feature type="transmembrane region" description="Helical" evidence="6">
    <location>
        <begin position="188"/>
        <end position="207"/>
    </location>
</feature>
<dbReference type="EMBL" id="QVLU01000011">
    <property type="protein sequence ID" value="RGE71166.1"/>
    <property type="molecule type" value="Genomic_DNA"/>
</dbReference>
<dbReference type="GO" id="GO:0005886">
    <property type="term" value="C:plasma membrane"/>
    <property type="evidence" value="ECO:0007669"/>
    <property type="project" value="UniProtKB-SubCell"/>
</dbReference>
<evidence type="ECO:0000256" key="4">
    <source>
        <dbReference type="ARBA" id="ARBA00022989"/>
    </source>
</evidence>
<feature type="transmembrane region" description="Helical" evidence="6">
    <location>
        <begin position="242"/>
        <end position="261"/>
    </location>
</feature>
<evidence type="ECO:0000313" key="8">
    <source>
        <dbReference type="EMBL" id="RGE71166.1"/>
    </source>
</evidence>
<evidence type="ECO:0000313" key="7">
    <source>
        <dbReference type="EMBL" id="RGE64059.1"/>
    </source>
</evidence>
<gene>
    <name evidence="8" type="ORF">DWY69_13270</name>
    <name evidence="7" type="ORF">DXC51_03000</name>
</gene>
<evidence type="ECO:0000313" key="9">
    <source>
        <dbReference type="Proteomes" id="UP000260812"/>
    </source>
</evidence>
<protein>
    <submittedName>
        <fullName evidence="7">Polysaccharide biosynthesis protein</fullName>
    </submittedName>
</protein>
<dbReference type="RefSeq" id="WP_025489880.1">
    <property type="nucleotide sequence ID" value="NZ_JBKUNB010000036.1"/>
</dbReference>
<keyword evidence="2" id="KW-1003">Cell membrane</keyword>
<proteinExistence type="predicted"/>
<evidence type="ECO:0000256" key="2">
    <source>
        <dbReference type="ARBA" id="ARBA00022475"/>
    </source>
</evidence>
<comment type="caution">
    <text evidence="7">The sequence shown here is derived from an EMBL/GenBank/DDBJ whole genome shotgun (WGS) entry which is preliminary data.</text>
</comment>
<feature type="transmembrane region" description="Helical" evidence="6">
    <location>
        <begin position="267"/>
        <end position="293"/>
    </location>
</feature>
<dbReference type="InterPro" id="IPR050833">
    <property type="entry name" value="Poly_Biosynth_Transport"/>
</dbReference>
<dbReference type="EMBL" id="QVLV01000002">
    <property type="protein sequence ID" value="RGE64059.1"/>
    <property type="molecule type" value="Genomic_DNA"/>
</dbReference>
<evidence type="ECO:0000313" key="10">
    <source>
        <dbReference type="Proteomes" id="UP000261166"/>
    </source>
</evidence>
<dbReference type="PANTHER" id="PTHR30250">
    <property type="entry name" value="PST FAMILY PREDICTED COLANIC ACID TRANSPORTER"/>
    <property type="match status" value="1"/>
</dbReference>
<keyword evidence="3 6" id="KW-0812">Transmembrane</keyword>
<evidence type="ECO:0000256" key="6">
    <source>
        <dbReference type="SAM" id="Phobius"/>
    </source>
</evidence>
<feature type="transmembrane region" description="Helical" evidence="6">
    <location>
        <begin position="305"/>
        <end position="327"/>
    </location>
</feature>
<feature type="transmembrane region" description="Helical" evidence="6">
    <location>
        <begin position="435"/>
        <end position="456"/>
    </location>
</feature>
<sequence length="508" mass="57849">MKIQRTKNAGRNIVFGTVLKVYNIVIPFLMRTLMIYQMGMEYAGLNNLFSSLFQVLNLAELGIGAALTFSMYEPIAKDESEKISALLNLYRKCFQIIGGIIFALGLLCMPFLKYLVNGNVPDNLNLQHLYFLYLLNTVLSYWLFSYKKSLIYAFQRNDINSKISLVTYSIQYFLQALVILKLHNYYLYVISSIAAQILLNLISAMVVDKTYPYKPVGKVESVVVVDIKKKVQGLVTNKIGGVIFRSADSIIISAFLGLVVLAQYQNYYYILSAVISIFTIIFEACVAGIGNSIITERKEKNYEDFCTLTFLTGILIGICCACFICLYQPFIQLWVGDENLLSISLIISFVIYFYVYEVDQLISTYKDAAGIWYQDRYRPLLSAILNLTLNIITIRFLGLYGVLYSTIISYIVLSMPWLLFNVFHELFFGMSVRRYILLLLKNIFATLLACVASYLICSKININGLQGLVIRLILTVGISGMIMIAVLFKSREFPPAYKLVRKLIKLRK</sequence>
<dbReference type="OrthoDB" id="8609648at2"/>
<dbReference type="Proteomes" id="UP000260812">
    <property type="component" value="Unassembled WGS sequence"/>
</dbReference>
<dbReference type="PANTHER" id="PTHR30250:SF26">
    <property type="entry name" value="PSMA PROTEIN"/>
    <property type="match status" value="1"/>
</dbReference>
<accession>A0A3E3IAF8</accession>
<feature type="transmembrane region" description="Helical" evidence="6">
    <location>
        <begin position="377"/>
        <end position="397"/>
    </location>
</feature>
<comment type="subcellular location">
    <subcellularLocation>
        <location evidence="1">Cell membrane</location>
        <topology evidence="1">Multi-pass membrane protein</topology>
    </subcellularLocation>
</comment>
<organism evidence="7 9">
    <name type="scientific">Eisenbergiella massiliensis</name>
    <dbReference type="NCBI Taxonomy" id="1720294"/>
    <lineage>
        <taxon>Bacteria</taxon>
        <taxon>Bacillati</taxon>
        <taxon>Bacillota</taxon>
        <taxon>Clostridia</taxon>
        <taxon>Lachnospirales</taxon>
        <taxon>Lachnospiraceae</taxon>
        <taxon>Eisenbergiella</taxon>
    </lineage>
</organism>
<feature type="transmembrane region" description="Helical" evidence="6">
    <location>
        <begin position="93"/>
        <end position="116"/>
    </location>
</feature>
<reference evidence="7 10" key="1">
    <citation type="submission" date="2018-08" db="EMBL/GenBank/DDBJ databases">
        <title>A genome reference for cultivated species of the human gut microbiota.</title>
        <authorList>
            <person name="Zou Y."/>
            <person name="Xue W."/>
            <person name="Luo G."/>
        </authorList>
    </citation>
    <scope>NUCLEOTIDE SEQUENCE [LARGE SCALE GENOMIC DNA]</scope>
    <source>
        <strain evidence="8 10">AF26-4BH</strain>
        <strain evidence="7">TF05-5AC</strain>
    </source>
</reference>
<dbReference type="Proteomes" id="UP000261166">
    <property type="component" value="Unassembled WGS sequence"/>
</dbReference>
<feature type="transmembrane region" description="Helical" evidence="6">
    <location>
        <begin position="468"/>
        <end position="488"/>
    </location>
</feature>
<feature type="transmembrane region" description="Helical" evidence="6">
    <location>
        <begin position="12"/>
        <end position="36"/>
    </location>
</feature>
<evidence type="ECO:0000256" key="1">
    <source>
        <dbReference type="ARBA" id="ARBA00004651"/>
    </source>
</evidence>
<keyword evidence="4 6" id="KW-1133">Transmembrane helix</keyword>
<keyword evidence="5 6" id="KW-0472">Membrane</keyword>
<feature type="transmembrane region" description="Helical" evidence="6">
    <location>
        <begin position="48"/>
        <end position="72"/>
    </location>
</feature>
<feature type="transmembrane region" description="Helical" evidence="6">
    <location>
        <begin position="403"/>
        <end position="423"/>
    </location>
</feature>
<feature type="transmembrane region" description="Helical" evidence="6">
    <location>
        <begin position="128"/>
        <end position="144"/>
    </location>
</feature>
<name>A0A3E3IAF8_9FIRM</name>